<dbReference type="PROSITE" id="PS50174">
    <property type="entry name" value="G_PATCH"/>
    <property type="match status" value="1"/>
</dbReference>
<dbReference type="PANTHER" id="PTHR20923:SF1">
    <property type="entry name" value="G PATCH DOMAIN AND ANKYRIN REPEAT-CONTAINING PROTEIN 1"/>
    <property type="match status" value="1"/>
</dbReference>
<reference evidence="3" key="4">
    <citation type="submission" date="2025-09" db="UniProtKB">
        <authorList>
            <consortium name="Ensembl"/>
        </authorList>
    </citation>
    <scope>IDENTIFICATION</scope>
    <source>
        <strain evidence="3">HSOK</strain>
    </source>
</reference>
<evidence type="ECO:0000256" key="1">
    <source>
        <dbReference type="SAM" id="MobiDB-lite"/>
    </source>
</evidence>
<dbReference type="Gene3D" id="1.25.40.20">
    <property type="entry name" value="Ankyrin repeat-containing domain"/>
    <property type="match status" value="1"/>
</dbReference>
<dbReference type="InterPro" id="IPR000467">
    <property type="entry name" value="G_patch_dom"/>
</dbReference>
<dbReference type="InterPro" id="IPR036770">
    <property type="entry name" value="Ankyrin_rpt-contain_sf"/>
</dbReference>
<evidence type="ECO:0000259" key="2">
    <source>
        <dbReference type="PROSITE" id="PS50174"/>
    </source>
</evidence>
<feature type="compositionally biased region" description="Basic residues" evidence="1">
    <location>
        <begin position="68"/>
        <end position="79"/>
    </location>
</feature>
<evidence type="ECO:0000313" key="4">
    <source>
        <dbReference type="Proteomes" id="UP000265200"/>
    </source>
</evidence>
<dbReference type="Pfam" id="PF13637">
    <property type="entry name" value="Ank_4"/>
    <property type="match status" value="1"/>
</dbReference>
<reference evidence="3 4" key="2">
    <citation type="submission" date="2017-04" db="EMBL/GenBank/DDBJ databases">
        <title>CpG methylation of centromeres and impact of large insertions on vertebrate speciation.</title>
        <authorList>
            <person name="Ichikawa K."/>
            <person name="Yoshimura J."/>
            <person name="Morishita S."/>
        </authorList>
    </citation>
    <scope>NUCLEOTIDE SEQUENCE</scope>
    <source>
        <strain evidence="3 4">HSOK</strain>
    </source>
</reference>
<feature type="compositionally biased region" description="Polar residues" evidence="1">
    <location>
        <begin position="97"/>
        <end position="109"/>
    </location>
</feature>
<dbReference type="InterPro" id="IPR039146">
    <property type="entry name" value="GPANK1"/>
</dbReference>
<evidence type="ECO:0000313" key="3">
    <source>
        <dbReference type="Ensembl" id="ENSORLP00015010711.1"/>
    </source>
</evidence>
<dbReference type="GO" id="GO:0003676">
    <property type="term" value="F:nucleic acid binding"/>
    <property type="evidence" value="ECO:0007669"/>
    <property type="project" value="InterPro"/>
</dbReference>
<dbReference type="SMART" id="SM00443">
    <property type="entry name" value="G_patch"/>
    <property type="match status" value="1"/>
</dbReference>
<accession>A0A3P9HSG4</accession>
<dbReference type="AlphaFoldDB" id="A0A3P9HSG4"/>
<feature type="region of interest" description="Disordered" evidence="1">
    <location>
        <begin position="45"/>
        <end position="112"/>
    </location>
</feature>
<feature type="domain" description="G-patch" evidence="2">
    <location>
        <begin position="255"/>
        <end position="301"/>
    </location>
</feature>
<protein>
    <recommendedName>
        <fullName evidence="2">G-patch domain-containing protein</fullName>
    </recommendedName>
</protein>
<reference key="1">
    <citation type="journal article" date="2007" name="Nature">
        <title>The medaka draft genome and insights into vertebrate genome evolution.</title>
        <authorList>
            <person name="Kasahara M."/>
            <person name="Naruse K."/>
            <person name="Sasaki S."/>
            <person name="Nakatani Y."/>
            <person name="Qu W."/>
            <person name="Ahsan B."/>
            <person name="Yamada T."/>
            <person name="Nagayasu Y."/>
            <person name="Doi K."/>
            <person name="Kasai Y."/>
            <person name="Jindo T."/>
            <person name="Kobayashi D."/>
            <person name="Shimada A."/>
            <person name="Toyoda A."/>
            <person name="Kuroki Y."/>
            <person name="Fujiyama A."/>
            <person name="Sasaki T."/>
            <person name="Shimizu A."/>
            <person name="Asakawa S."/>
            <person name="Shimizu N."/>
            <person name="Hashimoto S."/>
            <person name="Yang J."/>
            <person name="Lee Y."/>
            <person name="Matsushima K."/>
            <person name="Sugano S."/>
            <person name="Sakaizumi M."/>
            <person name="Narita T."/>
            <person name="Ohishi K."/>
            <person name="Haga S."/>
            <person name="Ohta F."/>
            <person name="Nomoto H."/>
            <person name="Nogata K."/>
            <person name="Morishita T."/>
            <person name="Endo T."/>
            <person name="Shin-I T."/>
            <person name="Takeda H."/>
            <person name="Morishita S."/>
            <person name="Kohara Y."/>
        </authorList>
    </citation>
    <scope>NUCLEOTIDE SEQUENCE [LARGE SCALE GENOMIC DNA]</scope>
    <source>
        <strain>Hd-rR</strain>
    </source>
</reference>
<feature type="region of interest" description="Disordered" evidence="1">
    <location>
        <begin position="312"/>
        <end position="345"/>
    </location>
</feature>
<sequence>GRVMAAFGFTPASDEDVFSVKAEPSVSKINTTVNREEVRNLYEDLISNDIEDNDVRRNTEARKEHGHERRKGRKPRRRVRPAEVQQAPPESVRTGGETESNQSRESGSGRTEELQGLRLLRCAHEGDTAGIRELLSKGTDINYQDTFLWTAVMCAAWSGQRSAVRLLLRHGAAWVGVVDTQGKDAQDLALEGAVNTSHWKLQKLSVSLTTISLMPQWCATCSTNYTSSTSSHLSSTLHQFNLHRPPATPYYCLPPSSNSYKMMLRCGWKPGTGLGPEGEGPQQPVPTVLKRDHQGLGYGKKKKAKVTHFRAKDHDAVKPPCRERMEMGLKGQRKEEARMKEQRDKNWERDFRSSFYL</sequence>
<dbReference type="Ensembl" id="ENSORLT00015017362.1">
    <property type="protein sequence ID" value="ENSORLP00015010711.1"/>
    <property type="gene ID" value="ENSORLG00015011561.1"/>
</dbReference>
<dbReference type="Proteomes" id="UP000265200">
    <property type="component" value="Chromosome 1"/>
</dbReference>
<name>A0A3P9HSG4_ORYLA</name>
<feature type="compositionally biased region" description="Basic and acidic residues" evidence="1">
    <location>
        <begin position="53"/>
        <end position="67"/>
    </location>
</feature>
<dbReference type="SUPFAM" id="SSF48403">
    <property type="entry name" value="Ankyrin repeat"/>
    <property type="match status" value="1"/>
</dbReference>
<proteinExistence type="predicted"/>
<dbReference type="PANTHER" id="PTHR20923">
    <property type="entry name" value="BAT4 PROTEIN-RELATED"/>
    <property type="match status" value="1"/>
</dbReference>
<dbReference type="InterPro" id="IPR002110">
    <property type="entry name" value="Ankyrin_rpt"/>
</dbReference>
<reference evidence="3" key="3">
    <citation type="submission" date="2025-08" db="UniProtKB">
        <authorList>
            <consortium name="Ensembl"/>
        </authorList>
    </citation>
    <scope>IDENTIFICATION</scope>
    <source>
        <strain evidence="3">HSOK</strain>
    </source>
</reference>
<organism evidence="3 4">
    <name type="scientific">Oryzias latipes</name>
    <name type="common">Japanese rice fish</name>
    <name type="synonym">Japanese killifish</name>
    <dbReference type="NCBI Taxonomy" id="8090"/>
    <lineage>
        <taxon>Eukaryota</taxon>
        <taxon>Metazoa</taxon>
        <taxon>Chordata</taxon>
        <taxon>Craniata</taxon>
        <taxon>Vertebrata</taxon>
        <taxon>Euteleostomi</taxon>
        <taxon>Actinopterygii</taxon>
        <taxon>Neopterygii</taxon>
        <taxon>Teleostei</taxon>
        <taxon>Neoteleostei</taxon>
        <taxon>Acanthomorphata</taxon>
        <taxon>Ovalentaria</taxon>
        <taxon>Atherinomorphae</taxon>
        <taxon>Beloniformes</taxon>
        <taxon>Adrianichthyidae</taxon>
        <taxon>Oryziinae</taxon>
        <taxon>Oryzias</taxon>
    </lineage>
</organism>
<dbReference type="Pfam" id="PF01585">
    <property type="entry name" value="G-patch"/>
    <property type="match status" value="1"/>
</dbReference>